<organism evidence="6 7">
    <name type="scientific">Streptomyces buecherae</name>
    <dbReference type="NCBI Taxonomy" id="2763006"/>
    <lineage>
        <taxon>Bacteria</taxon>
        <taxon>Bacillati</taxon>
        <taxon>Actinomycetota</taxon>
        <taxon>Actinomycetes</taxon>
        <taxon>Kitasatosporales</taxon>
        <taxon>Streptomycetaceae</taxon>
        <taxon>Streptomyces</taxon>
    </lineage>
</organism>
<keyword evidence="3" id="KW-0238">DNA-binding</keyword>
<dbReference type="AlphaFoldDB" id="A0A7H8N1T2"/>
<feature type="domain" description="HTH lysR-type" evidence="5">
    <location>
        <begin position="1"/>
        <end position="59"/>
    </location>
</feature>
<dbReference type="InterPro" id="IPR036390">
    <property type="entry name" value="WH_DNA-bd_sf"/>
</dbReference>
<evidence type="ECO:0000313" key="6">
    <source>
        <dbReference type="EMBL" id="QKW48319.1"/>
    </source>
</evidence>
<evidence type="ECO:0000256" key="1">
    <source>
        <dbReference type="ARBA" id="ARBA00009437"/>
    </source>
</evidence>
<evidence type="ECO:0000256" key="3">
    <source>
        <dbReference type="ARBA" id="ARBA00023125"/>
    </source>
</evidence>
<dbReference type="SUPFAM" id="SSF46785">
    <property type="entry name" value="Winged helix' DNA-binding domain"/>
    <property type="match status" value="1"/>
</dbReference>
<dbReference type="GO" id="GO:0003677">
    <property type="term" value="F:DNA binding"/>
    <property type="evidence" value="ECO:0007669"/>
    <property type="project" value="UniProtKB-KW"/>
</dbReference>
<dbReference type="Pfam" id="PF00126">
    <property type="entry name" value="HTH_1"/>
    <property type="match status" value="1"/>
</dbReference>
<reference evidence="6 7" key="1">
    <citation type="submission" date="2020-06" db="EMBL/GenBank/DDBJ databases">
        <title>Genome mining for natural products.</title>
        <authorList>
            <person name="Zhang B."/>
            <person name="Shi J."/>
            <person name="Ge H."/>
        </authorList>
    </citation>
    <scope>NUCLEOTIDE SEQUENCE [LARGE SCALE GENOMIC DNA]</scope>
    <source>
        <strain evidence="6 7">NA00687</strain>
    </source>
</reference>
<proteinExistence type="inferred from homology"/>
<dbReference type="RefSeq" id="WP_176160016.1">
    <property type="nucleotide sequence ID" value="NZ_CP054929.1"/>
</dbReference>
<dbReference type="Gene3D" id="1.10.10.10">
    <property type="entry name" value="Winged helix-like DNA-binding domain superfamily/Winged helix DNA-binding domain"/>
    <property type="match status" value="1"/>
</dbReference>
<dbReference type="PROSITE" id="PS50931">
    <property type="entry name" value="HTH_LYSR"/>
    <property type="match status" value="1"/>
</dbReference>
<dbReference type="Proteomes" id="UP000509303">
    <property type="component" value="Chromosome"/>
</dbReference>
<keyword evidence="7" id="KW-1185">Reference proteome</keyword>
<dbReference type="InterPro" id="IPR000847">
    <property type="entry name" value="LysR_HTH_N"/>
</dbReference>
<name>A0A7H8N1T2_9ACTN</name>
<dbReference type="GO" id="GO:0032993">
    <property type="term" value="C:protein-DNA complex"/>
    <property type="evidence" value="ECO:0007669"/>
    <property type="project" value="TreeGrafter"/>
</dbReference>
<dbReference type="PANTHER" id="PTHR30346:SF0">
    <property type="entry name" value="HCA OPERON TRANSCRIPTIONAL ACTIVATOR HCAR"/>
    <property type="match status" value="1"/>
</dbReference>
<dbReference type="PRINTS" id="PR00039">
    <property type="entry name" value="HTHLYSR"/>
</dbReference>
<dbReference type="PANTHER" id="PTHR30346">
    <property type="entry name" value="TRANSCRIPTIONAL DUAL REGULATOR HCAR-RELATED"/>
    <property type="match status" value="1"/>
</dbReference>
<accession>A0A7H8N1T2</accession>
<dbReference type="InterPro" id="IPR036388">
    <property type="entry name" value="WH-like_DNA-bd_sf"/>
</dbReference>
<keyword evidence="4" id="KW-0804">Transcription</keyword>
<keyword evidence="2" id="KW-0805">Transcription regulation</keyword>
<evidence type="ECO:0000313" key="7">
    <source>
        <dbReference type="Proteomes" id="UP000509303"/>
    </source>
</evidence>
<protein>
    <submittedName>
        <fullName evidence="6">LysR family transcriptional regulator</fullName>
    </submittedName>
</protein>
<dbReference type="EMBL" id="CP054929">
    <property type="protein sequence ID" value="QKW48319.1"/>
    <property type="molecule type" value="Genomic_DNA"/>
</dbReference>
<evidence type="ECO:0000256" key="4">
    <source>
        <dbReference type="ARBA" id="ARBA00023163"/>
    </source>
</evidence>
<comment type="similarity">
    <text evidence="1">Belongs to the LysR transcriptional regulatory family.</text>
</comment>
<evidence type="ECO:0000256" key="2">
    <source>
        <dbReference type="ARBA" id="ARBA00023015"/>
    </source>
</evidence>
<gene>
    <name evidence="6" type="ORF">HUT08_00810</name>
</gene>
<sequence>MPERLEIESLVVLAGELHFGRTAERLHVARARVSQTIQGLERRVGAPLFERTSRSVRLTPLGRRLHAEVEPGHRRVRAALERARAEARGVEGDLAVGYLGTAAGEFVMDVVRALAGRHSGIEVRIHET</sequence>
<dbReference type="GO" id="GO:0003700">
    <property type="term" value="F:DNA-binding transcription factor activity"/>
    <property type="evidence" value="ECO:0007669"/>
    <property type="project" value="InterPro"/>
</dbReference>
<evidence type="ECO:0000259" key="5">
    <source>
        <dbReference type="PROSITE" id="PS50931"/>
    </source>
</evidence>